<proteinExistence type="inferred from homology"/>
<keyword evidence="10" id="KW-1185">Reference proteome</keyword>
<evidence type="ECO:0000256" key="6">
    <source>
        <dbReference type="SAM" id="MobiDB-lite"/>
    </source>
</evidence>
<dbReference type="InterPro" id="IPR009030">
    <property type="entry name" value="Growth_fac_rcpt_cys_sf"/>
</dbReference>
<feature type="region of interest" description="Disordered" evidence="6">
    <location>
        <begin position="294"/>
        <end position="330"/>
    </location>
</feature>
<dbReference type="Pfam" id="PF07645">
    <property type="entry name" value="EGF_CA"/>
    <property type="match status" value="1"/>
</dbReference>
<organism evidence="9 10">
    <name type="scientific">Cylicocyclus nassatus</name>
    <name type="common">Nematode worm</name>
    <dbReference type="NCBI Taxonomy" id="53992"/>
    <lineage>
        <taxon>Eukaryota</taxon>
        <taxon>Metazoa</taxon>
        <taxon>Ecdysozoa</taxon>
        <taxon>Nematoda</taxon>
        <taxon>Chromadorea</taxon>
        <taxon>Rhabditida</taxon>
        <taxon>Rhabditina</taxon>
        <taxon>Rhabditomorpha</taxon>
        <taxon>Strongyloidea</taxon>
        <taxon>Strongylidae</taxon>
        <taxon>Cylicocyclus</taxon>
    </lineage>
</organism>
<dbReference type="SMART" id="SM00179">
    <property type="entry name" value="EGF_CA"/>
    <property type="match status" value="1"/>
</dbReference>
<evidence type="ECO:0000313" key="9">
    <source>
        <dbReference type="EMBL" id="CAJ0604617.1"/>
    </source>
</evidence>
<keyword evidence="4" id="KW-1015">Disulfide bond</keyword>
<dbReference type="PANTHER" id="PTHR15382">
    <property type="entry name" value="CTG4A-RELATED"/>
    <property type="match status" value="1"/>
</dbReference>
<dbReference type="InterPro" id="IPR021852">
    <property type="entry name" value="DUF3456"/>
</dbReference>
<reference evidence="9" key="1">
    <citation type="submission" date="2023-07" db="EMBL/GenBank/DDBJ databases">
        <authorList>
            <consortium name="CYATHOMIX"/>
        </authorList>
    </citation>
    <scope>NUCLEOTIDE SEQUENCE</scope>
    <source>
        <strain evidence="9">N/A</strain>
    </source>
</reference>
<dbReference type="PANTHER" id="PTHR15382:SF8">
    <property type="entry name" value="CANOPY B"/>
    <property type="match status" value="1"/>
</dbReference>
<feature type="signal peptide" evidence="7">
    <location>
        <begin position="1"/>
        <end position="16"/>
    </location>
</feature>
<dbReference type="PROSITE" id="PS50026">
    <property type="entry name" value="EGF_3"/>
    <property type="match status" value="1"/>
</dbReference>
<comment type="caution">
    <text evidence="9">The sequence shown here is derived from an EMBL/GenBank/DDBJ whole genome shotgun (WGS) entry which is preliminary data.</text>
</comment>
<keyword evidence="3 7" id="KW-0732">Signal</keyword>
<feature type="domain" description="EGF-like" evidence="8">
    <location>
        <begin position="222"/>
        <end position="262"/>
    </location>
</feature>
<dbReference type="SUPFAM" id="SSF57184">
    <property type="entry name" value="Growth factor receptor domain"/>
    <property type="match status" value="1"/>
</dbReference>
<sequence length="330" mass="36877">MRVIAVVGFFLVAAAAKKNTKNNDRCRYCHFLVVTFEWGLIRTERHHFAGGDTAWEEKKLGKYATSETRLVETLETICQKNSIAEGDDFRGLDQLEFRCNALFEEYEDLIEEYYYKHQAKNMTKWLCEEKTKLCCPDGHYGENCNKCPGLEQIGRVCFGRGNCDGDGRRKCAADYFEKSKSENTIECEKCFDGCAGGCTKAGPKGCTKCKSGYNDTDDGCTDIDECALETTCSNGHETCVNLPGSHRCDCEDGYKRDGAYCVLDVEAKPYRMLVPPDKLLKGIAMTTFARAAKTTADDLNADDGDESDEGEEEPEDQPSHSNAEHAKEEL</sequence>
<dbReference type="EMBL" id="CATQJL010000305">
    <property type="protein sequence ID" value="CAJ0604617.1"/>
    <property type="molecule type" value="Genomic_DNA"/>
</dbReference>
<dbReference type="SMART" id="SM00181">
    <property type="entry name" value="EGF"/>
    <property type="match status" value="1"/>
</dbReference>
<evidence type="ECO:0000256" key="7">
    <source>
        <dbReference type="SAM" id="SignalP"/>
    </source>
</evidence>
<feature type="compositionally biased region" description="Acidic residues" evidence="6">
    <location>
        <begin position="299"/>
        <end position="316"/>
    </location>
</feature>
<accession>A0AA36H6H9</accession>
<keyword evidence="2 5" id="KW-0245">EGF-like domain</keyword>
<protein>
    <recommendedName>
        <fullName evidence="8">EGF-like domain-containing protein</fullName>
    </recommendedName>
</protein>
<evidence type="ECO:0000256" key="2">
    <source>
        <dbReference type="ARBA" id="ARBA00022536"/>
    </source>
</evidence>
<comment type="similarity">
    <text evidence="1">Belongs to the canopy family.</text>
</comment>
<dbReference type="FunFam" id="2.10.25.10:FF:000139">
    <property type="entry name" value="Fibulin-1"/>
    <property type="match status" value="1"/>
</dbReference>
<evidence type="ECO:0000256" key="1">
    <source>
        <dbReference type="ARBA" id="ARBA00007285"/>
    </source>
</evidence>
<dbReference type="AlphaFoldDB" id="A0AA36H6H9"/>
<dbReference type="PROSITE" id="PS01186">
    <property type="entry name" value="EGF_2"/>
    <property type="match status" value="1"/>
</dbReference>
<dbReference type="Proteomes" id="UP001176961">
    <property type="component" value="Unassembled WGS sequence"/>
</dbReference>
<dbReference type="InterPro" id="IPR049883">
    <property type="entry name" value="NOTCH1_EGF-like"/>
</dbReference>
<dbReference type="CDD" id="cd00054">
    <property type="entry name" value="EGF_CA"/>
    <property type="match status" value="1"/>
</dbReference>
<dbReference type="GO" id="GO:0005509">
    <property type="term" value="F:calcium ion binding"/>
    <property type="evidence" value="ECO:0007669"/>
    <property type="project" value="InterPro"/>
</dbReference>
<feature type="chain" id="PRO_5041363076" description="EGF-like domain-containing protein" evidence="7">
    <location>
        <begin position="17"/>
        <end position="330"/>
    </location>
</feature>
<comment type="caution">
    <text evidence="5">Lacks conserved residue(s) required for the propagation of feature annotation.</text>
</comment>
<evidence type="ECO:0000259" key="8">
    <source>
        <dbReference type="PROSITE" id="PS50026"/>
    </source>
</evidence>
<evidence type="ECO:0000256" key="3">
    <source>
        <dbReference type="ARBA" id="ARBA00022729"/>
    </source>
</evidence>
<evidence type="ECO:0000313" key="10">
    <source>
        <dbReference type="Proteomes" id="UP001176961"/>
    </source>
</evidence>
<dbReference type="Gene3D" id="2.10.25.10">
    <property type="entry name" value="Laminin"/>
    <property type="match status" value="1"/>
</dbReference>
<name>A0AA36H6H9_CYLNA</name>
<evidence type="ECO:0000256" key="4">
    <source>
        <dbReference type="ARBA" id="ARBA00023157"/>
    </source>
</evidence>
<dbReference type="InterPro" id="IPR000742">
    <property type="entry name" value="EGF"/>
</dbReference>
<dbReference type="InterPro" id="IPR001881">
    <property type="entry name" value="EGF-like_Ca-bd_dom"/>
</dbReference>
<dbReference type="Pfam" id="PF11938">
    <property type="entry name" value="DUF3456"/>
    <property type="match status" value="2"/>
</dbReference>
<gene>
    <name evidence="9" type="ORF">CYNAS_LOCUS16600</name>
</gene>
<evidence type="ECO:0000256" key="5">
    <source>
        <dbReference type="PROSITE-ProRule" id="PRU00076"/>
    </source>
</evidence>